<name>A0AAV3YML6_9GAST</name>
<keyword evidence="2" id="KW-1185">Reference proteome</keyword>
<accession>A0AAV3YML6</accession>
<evidence type="ECO:0008006" key="3">
    <source>
        <dbReference type="Google" id="ProtNLM"/>
    </source>
</evidence>
<comment type="caution">
    <text evidence="1">The sequence shown here is derived from an EMBL/GenBank/DDBJ whole genome shotgun (WGS) entry which is preliminary data.</text>
</comment>
<evidence type="ECO:0000313" key="2">
    <source>
        <dbReference type="Proteomes" id="UP000735302"/>
    </source>
</evidence>
<dbReference type="Proteomes" id="UP000735302">
    <property type="component" value="Unassembled WGS sequence"/>
</dbReference>
<reference evidence="1 2" key="1">
    <citation type="journal article" date="2021" name="Elife">
        <title>Chloroplast acquisition without the gene transfer in kleptoplastic sea slugs, Plakobranchus ocellatus.</title>
        <authorList>
            <person name="Maeda T."/>
            <person name="Takahashi S."/>
            <person name="Yoshida T."/>
            <person name="Shimamura S."/>
            <person name="Takaki Y."/>
            <person name="Nagai Y."/>
            <person name="Toyoda A."/>
            <person name="Suzuki Y."/>
            <person name="Arimoto A."/>
            <person name="Ishii H."/>
            <person name="Satoh N."/>
            <person name="Nishiyama T."/>
            <person name="Hasebe M."/>
            <person name="Maruyama T."/>
            <person name="Minagawa J."/>
            <person name="Obokata J."/>
            <person name="Shigenobu S."/>
        </authorList>
    </citation>
    <scope>NUCLEOTIDE SEQUENCE [LARGE SCALE GENOMIC DNA]</scope>
</reference>
<dbReference type="AlphaFoldDB" id="A0AAV3YML6"/>
<dbReference type="EMBL" id="BLXT01001156">
    <property type="protein sequence ID" value="GFN83343.1"/>
    <property type="molecule type" value="Genomic_DNA"/>
</dbReference>
<gene>
    <name evidence="1" type="ORF">PoB_000984900</name>
</gene>
<evidence type="ECO:0000313" key="1">
    <source>
        <dbReference type="EMBL" id="GFN83343.1"/>
    </source>
</evidence>
<organism evidence="1 2">
    <name type="scientific">Plakobranchus ocellatus</name>
    <dbReference type="NCBI Taxonomy" id="259542"/>
    <lineage>
        <taxon>Eukaryota</taxon>
        <taxon>Metazoa</taxon>
        <taxon>Spiralia</taxon>
        <taxon>Lophotrochozoa</taxon>
        <taxon>Mollusca</taxon>
        <taxon>Gastropoda</taxon>
        <taxon>Heterobranchia</taxon>
        <taxon>Euthyneura</taxon>
        <taxon>Panpulmonata</taxon>
        <taxon>Sacoglossa</taxon>
        <taxon>Placobranchoidea</taxon>
        <taxon>Plakobranchidae</taxon>
        <taxon>Plakobranchus</taxon>
    </lineage>
</organism>
<sequence>MERGYQNIKRSDELVWTVISYLNDGHSSVRGKQDKLEIAIGTLLEEMLRVTGNWRAKDAVWISLKTTKKRRKTLKSTRKAFRMPQKTNKEMFANLEAIKLS</sequence>
<protein>
    <recommendedName>
        <fullName evidence="3">RUN domain-containing protein</fullName>
    </recommendedName>
</protein>
<proteinExistence type="predicted"/>